<evidence type="ECO:0000313" key="3">
    <source>
        <dbReference type="Proteomes" id="UP000426444"/>
    </source>
</evidence>
<feature type="domain" description="Putative regulatory protein FmdB zinc ribbon" evidence="1">
    <location>
        <begin position="1"/>
        <end position="40"/>
    </location>
</feature>
<gene>
    <name evidence="2" type="ORF">SYNTR_2273</name>
</gene>
<proteinExistence type="predicted"/>
<dbReference type="RefSeq" id="WP_156204611.1">
    <property type="nucleotide sequence ID" value="NZ_CP046457.1"/>
</dbReference>
<dbReference type="EMBL" id="CP046457">
    <property type="protein sequence ID" value="QGU00867.1"/>
    <property type="molecule type" value="Genomic_DNA"/>
</dbReference>
<name>A0A6I6DMB3_9FIRM</name>
<dbReference type="PANTHER" id="PTHR34404:SF2">
    <property type="entry name" value="CONSERVED SERINE RICH PROTEIN"/>
    <property type="match status" value="1"/>
</dbReference>
<dbReference type="PANTHER" id="PTHR34404">
    <property type="entry name" value="REGULATORY PROTEIN, FMDB FAMILY"/>
    <property type="match status" value="1"/>
</dbReference>
<evidence type="ECO:0000259" key="1">
    <source>
        <dbReference type="SMART" id="SM00834"/>
    </source>
</evidence>
<evidence type="ECO:0000313" key="2">
    <source>
        <dbReference type="EMBL" id="QGU00867.1"/>
    </source>
</evidence>
<reference evidence="3" key="1">
    <citation type="journal article" date="2019" name="Microbiology">
        <title>Complete Genome Sequence of an Uncultured Bacterium of the Candidate Phylum Bipolaricaulota.</title>
        <authorList>
            <person name="Kadnikov V.V."/>
            <person name="Mardanov A.V."/>
            <person name="Beletsky A.V."/>
            <person name="Frank Y.A."/>
            <person name="Karnachuk O.V."/>
            <person name="Ravin N.V."/>
        </authorList>
    </citation>
    <scope>NUCLEOTIDE SEQUENCE [LARGE SCALE GENOMIC DNA]</scope>
</reference>
<protein>
    <recommendedName>
        <fullName evidence="1">Putative regulatory protein FmdB zinc ribbon domain-containing protein</fullName>
    </recommendedName>
</protein>
<organism evidence="2 3">
    <name type="scientific">Candidatus Syntrophocurvum alkaliphilum</name>
    <dbReference type="NCBI Taxonomy" id="2293317"/>
    <lineage>
        <taxon>Bacteria</taxon>
        <taxon>Bacillati</taxon>
        <taxon>Bacillota</taxon>
        <taxon>Clostridia</taxon>
        <taxon>Eubacteriales</taxon>
        <taxon>Syntrophomonadaceae</taxon>
        <taxon>Candidatus Syntrophocurvum</taxon>
    </lineage>
</organism>
<keyword evidence="3" id="KW-1185">Reference proteome</keyword>
<dbReference type="Pfam" id="PF09723">
    <property type="entry name" value="Zn_ribbon_8"/>
    <property type="match status" value="1"/>
</dbReference>
<accession>A0A6I6DMB3</accession>
<dbReference type="OrthoDB" id="9813321at2"/>
<sequence>MPIYDYKCEKCGNFEKQQRITEEALKECPNCNSKVERIISKNVGVVFKGQGFYKTDTSLIKDKMRSLNKERQTDNQAILDGDVAGFNKQSEKTEKKVLES</sequence>
<dbReference type="SMART" id="SM00834">
    <property type="entry name" value="CxxC_CXXC_SSSS"/>
    <property type="match status" value="1"/>
</dbReference>
<dbReference type="NCBIfam" id="TIGR02605">
    <property type="entry name" value="CxxC_CxxC_SSSS"/>
    <property type="match status" value="1"/>
</dbReference>
<dbReference type="KEGG" id="salq:SYNTR_2273"/>
<dbReference type="AlphaFoldDB" id="A0A6I6DMB3"/>
<dbReference type="Proteomes" id="UP000426444">
    <property type="component" value="Chromosome"/>
</dbReference>
<dbReference type="InterPro" id="IPR013429">
    <property type="entry name" value="Regulatory_FmdB_Zinc_ribbon"/>
</dbReference>